<keyword evidence="11 13" id="KW-1006">Bacterial flagellum protein export</keyword>
<dbReference type="PRINTS" id="PR00950">
    <property type="entry name" value="TYPE3IMSPROT"/>
</dbReference>
<dbReference type="Gene3D" id="6.10.250.2080">
    <property type="match status" value="1"/>
</dbReference>
<keyword evidence="10 13" id="KW-0472">Membrane</keyword>
<keyword evidence="16" id="KW-1185">Reference proteome</keyword>
<keyword evidence="8 13" id="KW-0653">Protein transport</keyword>
<evidence type="ECO:0000256" key="8">
    <source>
        <dbReference type="ARBA" id="ARBA00022927"/>
    </source>
</evidence>
<keyword evidence="4 13" id="KW-0813">Transport</keyword>
<dbReference type="Gene3D" id="3.40.1690.10">
    <property type="entry name" value="secretion proteins EscU"/>
    <property type="match status" value="1"/>
</dbReference>
<accession>A0A562VJA0</accession>
<comment type="function">
    <text evidence="12 13">Required for formation of the rod structure in the basal body of the flagellar apparatus. Together with FliI and FliH, may constitute the export apparatus of flagellin.</text>
</comment>
<comment type="caution">
    <text evidence="13">Lacks conserved residue(s) required for the propagation of feature annotation.</text>
</comment>
<comment type="caution">
    <text evidence="15">The sequence shown here is derived from an EMBL/GenBank/DDBJ whole genome shotgun (WGS) entry which is preliminary data.</text>
</comment>
<keyword evidence="9 13" id="KW-1133">Transmembrane helix</keyword>
<dbReference type="OrthoDB" id="9807950at2"/>
<dbReference type="GO" id="GO:0009306">
    <property type="term" value="P:protein secretion"/>
    <property type="evidence" value="ECO:0007669"/>
    <property type="project" value="InterPro"/>
</dbReference>
<feature type="transmembrane region" description="Helical" evidence="13">
    <location>
        <begin position="77"/>
        <end position="110"/>
    </location>
</feature>
<evidence type="ECO:0000256" key="14">
    <source>
        <dbReference type="SAM" id="MobiDB-lite"/>
    </source>
</evidence>
<evidence type="ECO:0000256" key="7">
    <source>
        <dbReference type="ARBA" id="ARBA00022795"/>
    </source>
</evidence>
<dbReference type="InterPro" id="IPR029025">
    <property type="entry name" value="T3SS_substrate_exporter_C"/>
</dbReference>
<evidence type="ECO:0000256" key="4">
    <source>
        <dbReference type="ARBA" id="ARBA00022448"/>
    </source>
</evidence>
<evidence type="ECO:0000256" key="10">
    <source>
        <dbReference type="ARBA" id="ARBA00023136"/>
    </source>
</evidence>
<keyword evidence="5 13" id="KW-1003">Cell membrane</keyword>
<dbReference type="InterPro" id="IPR006136">
    <property type="entry name" value="FlhB"/>
</dbReference>
<feature type="compositionally biased region" description="Basic and acidic residues" evidence="14">
    <location>
        <begin position="1"/>
        <end position="14"/>
    </location>
</feature>
<evidence type="ECO:0000313" key="16">
    <source>
        <dbReference type="Proteomes" id="UP000319449"/>
    </source>
</evidence>
<keyword evidence="15" id="KW-0969">Cilium</keyword>
<evidence type="ECO:0000256" key="12">
    <source>
        <dbReference type="ARBA" id="ARBA00025078"/>
    </source>
</evidence>
<dbReference type="PANTHER" id="PTHR30531">
    <property type="entry name" value="FLAGELLAR BIOSYNTHETIC PROTEIN FLHB"/>
    <property type="match status" value="1"/>
</dbReference>
<feature type="transmembrane region" description="Helical" evidence="13">
    <location>
        <begin position="193"/>
        <end position="212"/>
    </location>
</feature>
<comment type="subcellular location">
    <subcellularLocation>
        <location evidence="1">Cell membrane</location>
        <topology evidence="1">Multi-pass membrane protein</topology>
    </subcellularLocation>
</comment>
<dbReference type="GO" id="GO:0005886">
    <property type="term" value="C:plasma membrane"/>
    <property type="evidence" value="ECO:0007669"/>
    <property type="project" value="UniProtKB-SubCell"/>
</dbReference>
<sequence>MAEQDKHSRTEKPTGKRISQAKNKGNLPRSRELTSTATLLAAIVTLYVISGFILATLKGGTHDILANLRVQDVTPAGVYSLMLKCMLMMGAVLAPYMVVILIATFLVTIVQEPFSISWERMSLSLDKLNPVSGMKRLFNKDAAVEALKSVLKLFIVGWMAYRVLRDEVVNLVYIVDSDILGILTYVSHISFKIVLHSCGVLLVLSIFDLAWVKWRFIENLKMTKQEVKQESKDTEGDPRVKAKIKQLRYAQARRRMRKIVPTADVVITNPTHYAVALKYERNSMAAPVVLVKAVDYMAQQMKEIAREHKVMLVENRFLARELYAQVEEGREIPESLYAAVAEVLAYVFSLKGKI</sequence>
<evidence type="ECO:0000313" key="15">
    <source>
        <dbReference type="EMBL" id="TWJ18046.1"/>
    </source>
</evidence>
<dbReference type="SUPFAM" id="SSF160544">
    <property type="entry name" value="EscU C-terminal domain-like"/>
    <property type="match status" value="1"/>
</dbReference>
<feature type="region of interest" description="Disordered" evidence="14">
    <location>
        <begin position="1"/>
        <end position="30"/>
    </location>
</feature>
<dbReference type="GO" id="GO:0044780">
    <property type="term" value="P:bacterial-type flagellum assembly"/>
    <property type="evidence" value="ECO:0007669"/>
    <property type="project" value="InterPro"/>
</dbReference>
<feature type="transmembrane region" description="Helical" evidence="13">
    <location>
        <begin position="37"/>
        <end position="57"/>
    </location>
</feature>
<dbReference type="AlphaFoldDB" id="A0A562VJA0"/>
<evidence type="ECO:0000256" key="2">
    <source>
        <dbReference type="ARBA" id="ARBA00010690"/>
    </source>
</evidence>
<dbReference type="Proteomes" id="UP000319449">
    <property type="component" value="Unassembled WGS sequence"/>
</dbReference>
<dbReference type="InterPro" id="IPR006135">
    <property type="entry name" value="T3SS_substrate_exporter"/>
</dbReference>
<evidence type="ECO:0000256" key="13">
    <source>
        <dbReference type="RuleBase" id="RU364091"/>
    </source>
</evidence>
<evidence type="ECO:0000256" key="3">
    <source>
        <dbReference type="ARBA" id="ARBA00021622"/>
    </source>
</evidence>
<evidence type="ECO:0000256" key="5">
    <source>
        <dbReference type="ARBA" id="ARBA00022475"/>
    </source>
</evidence>
<comment type="similarity">
    <text evidence="2 13">Belongs to the type III secretion exporter family.</text>
</comment>
<dbReference type="PANTHER" id="PTHR30531:SF12">
    <property type="entry name" value="FLAGELLAR BIOSYNTHETIC PROTEIN FLHB"/>
    <property type="match status" value="1"/>
</dbReference>
<dbReference type="NCBIfam" id="TIGR00328">
    <property type="entry name" value="flhB"/>
    <property type="match status" value="1"/>
</dbReference>
<keyword evidence="6 13" id="KW-0812">Transmembrane</keyword>
<dbReference type="Pfam" id="PF01312">
    <property type="entry name" value="Bac_export_2"/>
    <property type="match status" value="1"/>
</dbReference>
<evidence type="ECO:0000256" key="1">
    <source>
        <dbReference type="ARBA" id="ARBA00004651"/>
    </source>
</evidence>
<organism evidence="15 16">
    <name type="scientific">Geobacter argillaceus</name>
    <dbReference type="NCBI Taxonomy" id="345631"/>
    <lineage>
        <taxon>Bacteria</taxon>
        <taxon>Pseudomonadati</taxon>
        <taxon>Thermodesulfobacteriota</taxon>
        <taxon>Desulfuromonadia</taxon>
        <taxon>Geobacterales</taxon>
        <taxon>Geobacteraceae</taxon>
        <taxon>Geobacter</taxon>
    </lineage>
</organism>
<evidence type="ECO:0000256" key="6">
    <source>
        <dbReference type="ARBA" id="ARBA00022692"/>
    </source>
</evidence>
<protein>
    <recommendedName>
        <fullName evidence="3 13">Flagellar biosynthetic protein FlhB</fullName>
    </recommendedName>
</protein>
<dbReference type="RefSeq" id="WP_145023823.1">
    <property type="nucleotide sequence ID" value="NZ_VLLN01000018.1"/>
</dbReference>
<reference evidence="15 16" key="1">
    <citation type="submission" date="2019-07" db="EMBL/GenBank/DDBJ databases">
        <title>Genomic Encyclopedia of Archaeal and Bacterial Type Strains, Phase II (KMG-II): from individual species to whole genera.</title>
        <authorList>
            <person name="Goeker M."/>
        </authorList>
    </citation>
    <scope>NUCLEOTIDE SEQUENCE [LARGE SCALE GENOMIC DNA]</scope>
    <source>
        <strain evidence="15 16">ATCC BAA-1139</strain>
    </source>
</reference>
<name>A0A562VJA0_9BACT</name>
<evidence type="ECO:0000256" key="9">
    <source>
        <dbReference type="ARBA" id="ARBA00022989"/>
    </source>
</evidence>
<evidence type="ECO:0000256" key="11">
    <source>
        <dbReference type="ARBA" id="ARBA00023225"/>
    </source>
</evidence>
<dbReference type="EMBL" id="VLLN01000018">
    <property type="protein sequence ID" value="TWJ18046.1"/>
    <property type="molecule type" value="Genomic_DNA"/>
</dbReference>
<proteinExistence type="inferred from homology"/>
<keyword evidence="15" id="KW-0966">Cell projection</keyword>
<gene>
    <name evidence="13" type="primary">flhB</name>
    <name evidence="15" type="ORF">JN12_02807</name>
</gene>
<keyword evidence="15" id="KW-0282">Flagellum</keyword>
<keyword evidence="7 13" id="KW-1005">Bacterial flagellum biogenesis</keyword>